<evidence type="ECO:0000313" key="2">
    <source>
        <dbReference type="Proteomes" id="UP000615446"/>
    </source>
</evidence>
<accession>A0A8H3LF16</accession>
<dbReference type="AlphaFoldDB" id="A0A8H3LF16"/>
<dbReference type="EMBL" id="BLAL01000156">
    <property type="protein sequence ID" value="GES85496.1"/>
    <property type="molecule type" value="Genomic_DNA"/>
</dbReference>
<proteinExistence type="predicted"/>
<comment type="caution">
    <text evidence="1">The sequence shown here is derived from an EMBL/GenBank/DDBJ whole genome shotgun (WGS) entry which is preliminary data.</text>
</comment>
<dbReference type="Proteomes" id="UP000615446">
    <property type="component" value="Unassembled WGS sequence"/>
</dbReference>
<organism evidence="1 2">
    <name type="scientific">Rhizophagus clarus</name>
    <dbReference type="NCBI Taxonomy" id="94130"/>
    <lineage>
        <taxon>Eukaryota</taxon>
        <taxon>Fungi</taxon>
        <taxon>Fungi incertae sedis</taxon>
        <taxon>Mucoromycota</taxon>
        <taxon>Glomeromycotina</taxon>
        <taxon>Glomeromycetes</taxon>
        <taxon>Glomerales</taxon>
        <taxon>Glomeraceae</taxon>
        <taxon>Rhizophagus</taxon>
    </lineage>
</organism>
<reference evidence="1" key="1">
    <citation type="submission" date="2019-10" db="EMBL/GenBank/DDBJ databases">
        <title>Conservation and host-specific expression of non-tandemly repeated heterogenous ribosome RNA gene in arbuscular mycorrhizal fungi.</title>
        <authorList>
            <person name="Maeda T."/>
            <person name="Kobayashi Y."/>
            <person name="Nakagawa T."/>
            <person name="Ezawa T."/>
            <person name="Yamaguchi K."/>
            <person name="Bino T."/>
            <person name="Nishimoto Y."/>
            <person name="Shigenobu S."/>
            <person name="Kawaguchi M."/>
        </authorList>
    </citation>
    <scope>NUCLEOTIDE SEQUENCE</scope>
    <source>
        <strain evidence="1">HR1</strain>
    </source>
</reference>
<protein>
    <submittedName>
        <fullName evidence="1">Uncharacterized protein</fullName>
    </submittedName>
</protein>
<name>A0A8H3LF16_9GLOM</name>
<gene>
    <name evidence="1" type="ORF">RCL2_001260000</name>
</gene>
<sequence length="73" mass="8795">MLLVRKILKCHEYFKHCFCCLESPFEGLVYSVKWPMQFCVFCTSFRRTSSGGRRIILHRGALRDRLWKLFSFN</sequence>
<evidence type="ECO:0000313" key="1">
    <source>
        <dbReference type="EMBL" id="GES85496.1"/>
    </source>
</evidence>